<dbReference type="EMBL" id="JGZU01000011">
    <property type="protein sequence ID" value="KFJ05927.1"/>
    <property type="molecule type" value="Genomic_DNA"/>
</dbReference>
<dbReference type="Pfam" id="PF13508">
    <property type="entry name" value="Acetyltransf_7"/>
    <property type="match status" value="1"/>
</dbReference>
<dbReference type="RefSeq" id="WP_202961124.1">
    <property type="nucleotide sequence ID" value="NZ_JAXEUP010000053.1"/>
</dbReference>
<dbReference type="eggNOG" id="COG0456">
    <property type="taxonomic scope" value="Bacteria"/>
</dbReference>
<protein>
    <submittedName>
        <fullName evidence="4">Acetyltransferase</fullName>
        <ecNumber evidence="4">6.3.5.2</ecNumber>
    </submittedName>
</protein>
<dbReference type="GO" id="GO:0003922">
    <property type="term" value="F:GMP synthase (glutamine-hydrolyzing) activity"/>
    <property type="evidence" value="ECO:0007669"/>
    <property type="project" value="UniProtKB-EC"/>
</dbReference>
<dbReference type="SUPFAM" id="SSF55729">
    <property type="entry name" value="Acyl-CoA N-acyltransferases (Nat)"/>
    <property type="match status" value="1"/>
</dbReference>
<dbReference type="Gene3D" id="3.40.630.30">
    <property type="match status" value="1"/>
</dbReference>
<evidence type="ECO:0000256" key="1">
    <source>
        <dbReference type="ARBA" id="ARBA00022679"/>
    </source>
</evidence>
<evidence type="ECO:0000313" key="5">
    <source>
        <dbReference type="Proteomes" id="UP000029080"/>
    </source>
</evidence>
<evidence type="ECO:0000256" key="2">
    <source>
        <dbReference type="ARBA" id="ARBA00023315"/>
    </source>
</evidence>
<dbReference type="PROSITE" id="PS51186">
    <property type="entry name" value="GNAT"/>
    <property type="match status" value="1"/>
</dbReference>
<evidence type="ECO:0000313" key="4">
    <source>
        <dbReference type="EMBL" id="KFJ05927.1"/>
    </source>
</evidence>
<dbReference type="CDD" id="cd04301">
    <property type="entry name" value="NAT_SF"/>
    <property type="match status" value="1"/>
</dbReference>
<keyword evidence="1 4" id="KW-0808">Transferase</keyword>
<comment type="caution">
    <text evidence="4">The sequence shown here is derived from an EMBL/GenBank/DDBJ whole genome shotgun (WGS) entry which is preliminary data.</text>
</comment>
<keyword evidence="5" id="KW-1185">Reference proteome</keyword>
<organism evidence="4 5">
    <name type="scientific">Bifidobacterium tsurumiense</name>
    <dbReference type="NCBI Taxonomy" id="356829"/>
    <lineage>
        <taxon>Bacteria</taxon>
        <taxon>Bacillati</taxon>
        <taxon>Actinomycetota</taxon>
        <taxon>Actinomycetes</taxon>
        <taxon>Bifidobacteriales</taxon>
        <taxon>Bifidobacteriaceae</taxon>
        <taxon>Bifidobacterium</taxon>
    </lineage>
</organism>
<proteinExistence type="predicted"/>
<keyword evidence="4" id="KW-0436">Ligase</keyword>
<dbReference type="InterPro" id="IPR000182">
    <property type="entry name" value="GNAT_dom"/>
</dbReference>
<dbReference type="InterPro" id="IPR016181">
    <property type="entry name" value="Acyl_CoA_acyltransferase"/>
</dbReference>
<gene>
    <name evidence="4" type="ORF">BITS_1066</name>
</gene>
<accession>A0A087EDS6</accession>
<dbReference type="AlphaFoldDB" id="A0A087EDS6"/>
<dbReference type="PANTHER" id="PTHR43800:SF1">
    <property type="entry name" value="PEPTIDYL-LYSINE N-ACETYLTRANSFERASE YJAB"/>
    <property type="match status" value="1"/>
</dbReference>
<dbReference type="PANTHER" id="PTHR43800">
    <property type="entry name" value="PEPTIDYL-LYSINE N-ACETYLTRANSFERASE YJAB"/>
    <property type="match status" value="1"/>
</dbReference>
<dbReference type="STRING" id="356829.BITS_1066"/>
<reference evidence="4 5" key="1">
    <citation type="submission" date="2014-03" db="EMBL/GenBank/DDBJ databases">
        <title>Genomics of Bifidobacteria.</title>
        <authorList>
            <person name="Ventura M."/>
            <person name="Milani C."/>
            <person name="Lugli G.A."/>
        </authorList>
    </citation>
    <scope>NUCLEOTIDE SEQUENCE [LARGE SCALE GENOMIC DNA]</scope>
    <source>
        <strain evidence="4 5">JCM 13495</strain>
    </source>
</reference>
<sequence length="116" mass="12847">MIAQAILEIKEYVPQALAHVPILIIAKSAADELVGFMGIDGDTLEMLFVADGFRGRGIGKQLLRTGVDQYGVRRLAVNEHNPDARKFYERMGFVVAGRTDLDEQGNPYPLLLMSLE</sequence>
<dbReference type="Proteomes" id="UP000029080">
    <property type="component" value="Unassembled WGS sequence"/>
</dbReference>
<name>A0A087EDS6_9BIFI</name>
<feature type="domain" description="N-acetyltransferase" evidence="3">
    <location>
        <begin position="1"/>
        <end position="116"/>
    </location>
</feature>
<dbReference type="EC" id="6.3.5.2" evidence="4"/>
<evidence type="ECO:0000259" key="3">
    <source>
        <dbReference type="PROSITE" id="PS51186"/>
    </source>
</evidence>
<keyword evidence="2" id="KW-0012">Acyltransferase</keyword>
<dbReference type="GO" id="GO:0016747">
    <property type="term" value="F:acyltransferase activity, transferring groups other than amino-acyl groups"/>
    <property type="evidence" value="ECO:0007669"/>
    <property type="project" value="InterPro"/>
</dbReference>